<organism evidence="3 4">
    <name type="scientific">Temperatibacter marinus</name>
    <dbReference type="NCBI Taxonomy" id="1456591"/>
    <lineage>
        <taxon>Bacteria</taxon>
        <taxon>Pseudomonadati</taxon>
        <taxon>Pseudomonadota</taxon>
        <taxon>Alphaproteobacteria</taxon>
        <taxon>Kordiimonadales</taxon>
        <taxon>Temperatibacteraceae</taxon>
        <taxon>Temperatibacter</taxon>
    </lineage>
</organism>
<protein>
    <submittedName>
        <fullName evidence="3">FAD-dependent oxidoreductase</fullName>
        <ecNumber evidence="3">1.-.-.-</ecNumber>
    </submittedName>
</protein>
<dbReference type="Pfam" id="PF01266">
    <property type="entry name" value="DAO"/>
    <property type="match status" value="1"/>
</dbReference>
<dbReference type="InterPro" id="IPR036188">
    <property type="entry name" value="FAD/NAD-bd_sf"/>
</dbReference>
<evidence type="ECO:0000313" key="3">
    <source>
        <dbReference type="EMBL" id="WND01634.1"/>
    </source>
</evidence>
<dbReference type="EMBL" id="CP123872">
    <property type="protein sequence ID" value="WND01634.1"/>
    <property type="molecule type" value="Genomic_DNA"/>
</dbReference>
<feature type="domain" description="FAD dependent oxidoreductase" evidence="2">
    <location>
        <begin position="6"/>
        <end position="409"/>
    </location>
</feature>
<dbReference type="GO" id="GO:0016491">
    <property type="term" value="F:oxidoreductase activity"/>
    <property type="evidence" value="ECO:0007669"/>
    <property type="project" value="UniProtKB-KW"/>
</dbReference>
<dbReference type="Gene3D" id="3.50.50.60">
    <property type="entry name" value="FAD/NAD(P)-binding domain"/>
    <property type="match status" value="1"/>
</dbReference>
<proteinExistence type="predicted"/>
<name>A0AA52EG02_9PROT</name>
<dbReference type="Proteomes" id="UP001268683">
    <property type="component" value="Chromosome"/>
</dbReference>
<dbReference type="SUPFAM" id="SSF51905">
    <property type="entry name" value="FAD/NAD(P)-binding domain"/>
    <property type="match status" value="1"/>
</dbReference>
<dbReference type="InterPro" id="IPR006076">
    <property type="entry name" value="FAD-dep_OxRdtase"/>
</dbReference>
<evidence type="ECO:0000256" key="1">
    <source>
        <dbReference type="ARBA" id="ARBA00023002"/>
    </source>
</evidence>
<dbReference type="PANTHER" id="PTHR13847:SF287">
    <property type="entry name" value="FAD-DEPENDENT OXIDOREDUCTASE DOMAIN-CONTAINING PROTEIN 1"/>
    <property type="match status" value="1"/>
</dbReference>
<sequence length="445" mass="49916">MTEQVDIVIIGAGIIGLSCGYHLARANPSKSILLIDQLPPHSYTSAQSGENYRNWWPHPIMKQFIEDSITHLVDIKEKTDNAINLTDQGYMLATRSLDVSEVIASLRECFGEEETRIHCHDRSDIYLADTQDHYDGVDIITSSTLIQSVYPYYPKDITTLFHIRKGGMLDSQQLGQFFLREFKALGGKILQSKVTGIETDKNFRLSFEGASPLKALKLVNAAGPYVQAIAEMLGEKLPVSNILQQKIAFKDKLKAIDRSMPFTIDLDTQFIDWSDEDRSLLAEEESLKWLTEEMPGAVHCRPEGGLNGDWLKLGWAYNTEVSDATLTPSFEDSFPEIVLRGAARLHPSLKQYYDKLPSERSHYGGYYTMTPENWPLIGPMKTQNAYVIGAMSGFGTMAACAAGDLCARWVHDESKPAYAEDLSLMRYNNKAFMSDLLSSDKRGIL</sequence>
<evidence type="ECO:0000259" key="2">
    <source>
        <dbReference type="Pfam" id="PF01266"/>
    </source>
</evidence>
<gene>
    <name evidence="3" type="ORF">QGN29_08685</name>
</gene>
<dbReference type="AlphaFoldDB" id="A0AA52EG02"/>
<dbReference type="KEGG" id="tmk:QGN29_08685"/>
<evidence type="ECO:0000313" key="4">
    <source>
        <dbReference type="Proteomes" id="UP001268683"/>
    </source>
</evidence>
<dbReference type="GO" id="GO:0005737">
    <property type="term" value="C:cytoplasm"/>
    <property type="evidence" value="ECO:0007669"/>
    <property type="project" value="TreeGrafter"/>
</dbReference>
<keyword evidence="4" id="KW-1185">Reference proteome</keyword>
<dbReference type="RefSeq" id="WP_310797462.1">
    <property type="nucleotide sequence ID" value="NZ_CP123872.1"/>
</dbReference>
<keyword evidence="1 3" id="KW-0560">Oxidoreductase</keyword>
<dbReference type="EC" id="1.-.-.-" evidence="3"/>
<reference evidence="3" key="1">
    <citation type="submission" date="2023-04" db="EMBL/GenBank/DDBJ databases">
        <title>Complete genome sequence of Temperatibacter marinus.</title>
        <authorList>
            <person name="Rong J.-C."/>
            <person name="Yi M.-L."/>
            <person name="Zhao Q."/>
        </authorList>
    </citation>
    <scope>NUCLEOTIDE SEQUENCE</scope>
    <source>
        <strain evidence="3">NBRC 110045</strain>
    </source>
</reference>
<dbReference type="PANTHER" id="PTHR13847">
    <property type="entry name" value="SARCOSINE DEHYDROGENASE-RELATED"/>
    <property type="match status" value="1"/>
</dbReference>
<accession>A0AA52EG02</accession>
<dbReference type="Gene3D" id="3.30.9.10">
    <property type="entry name" value="D-Amino Acid Oxidase, subunit A, domain 2"/>
    <property type="match status" value="1"/>
</dbReference>